<dbReference type="InterPro" id="IPR036890">
    <property type="entry name" value="HATPase_C_sf"/>
</dbReference>
<dbReference type="InterPro" id="IPR011990">
    <property type="entry name" value="TPR-like_helical_dom_sf"/>
</dbReference>
<dbReference type="Gene3D" id="1.25.40.10">
    <property type="entry name" value="Tetratricopeptide repeat domain"/>
    <property type="match status" value="3"/>
</dbReference>
<comment type="caution">
    <text evidence="5">The sequence shown here is derived from an EMBL/GenBank/DDBJ whole genome shotgun (WGS) entry which is preliminary data.</text>
</comment>
<dbReference type="InterPro" id="IPR050640">
    <property type="entry name" value="Bact_2-comp_sensor_kinase"/>
</dbReference>
<accession>A0ABU2YJW6</accession>
<evidence type="ECO:0000256" key="3">
    <source>
        <dbReference type="SAM" id="SignalP"/>
    </source>
</evidence>
<keyword evidence="1" id="KW-0802">TPR repeat</keyword>
<reference evidence="5 6" key="1">
    <citation type="submission" date="2023-09" db="EMBL/GenBank/DDBJ databases">
        <authorList>
            <person name="Rey-Velasco X."/>
        </authorList>
    </citation>
    <scope>NUCLEOTIDE SEQUENCE [LARGE SCALE GENOMIC DNA]</scope>
    <source>
        <strain evidence="5 6">W332</strain>
    </source>
</reference>
<dbReference type="InterPro" id="IPR010559">
    <property type="entry name" value="Sig_transdc_His_kin_internal"/>
</dbReference>
<evidence type="ECO:0000313" key="5">
    <source>
        <dbReference type="EMBL" id="MDT0558176.1"/>
    </source>
</evidence>
<keyword evidence="2" id="KW-0812">Transmembrane</keyword>
<dbReference type="SUPFAM" id="SSF48452">
    <property type="entry name" value="TPR-like"/>
    <property type="match status" value="2"/>
</dbReference>
<feature type="domain" description="Signal transduction histidine kinase internal region" evidence="4">
    <location>
        <begin position="428"/>
        <end position="506"/>
    </location>
</feature>
<keyword evidence="3" id="KW-0732">Signal</keyword>
<dbReference type="RefSeq" id="WP_311426945.1">
    <property type="nucleotide sequence ID" value="NZ_JAVRIA010000002.1"/>
</dbReference>
<organism evidence="5 6">
    <name type="scientific">Microcosmobacter mediterraneus</name>
    <dbReference type="NCBI Taxonomy" id="3075607"/>
    <lineage>
        <taxon>Bacteria</taxon>
        <taxon>Pseudomonadati</taxon>
        <taxon>Bacteroidota</taxon>
        <taxon>Flavobacteriia</taxon>
        <taxon>Flavobacteriales</taxon>
        <taxon>Flavobacteriaceae</taxon>
        <taxon>Microcosmobacter</taxon>
    </lineage>
</organism>
<keyword evidence="2" id="KW-1133">Transmembrane helix</keyword>
<dbReference type="EMBL" id="JAVRIA010000002">
    <property type="protein sequence ID" value="MDT0558176.1"/>
    <property type="molecule type" value="Genomic_DNA"/>
</dbReference>
<gene>
    <name evidence="5" type="ORF">RM697_05940</name>
</gene>
<dbReference type="Pfam" id="PF06580">
    <property type="entry name" value="His_kinase"/>
    <property type="match status" value="1"/>
</dbReference>
<dbReference type="PANTHER" id="PTHR34220">
    <property type="entry name" value="SENSOR HISTIDINE KINASE YPDA"/>
    <property type="match status" value="1"/>
</dbReference>
<keyword evidence="6" id="KW-1185">Reference proteome</keyword>
<evidence type="ECO:0000259" key="4">
    <source>
        <dbReference type="Pfam" id="PF06580"/>
    </source>
</evidence>
<dbReference type="Pfam" id="PF13424">
    <property type="entry name" value="TPR_12"/>
    <property type="match status" value="1"/>
</dbReference>
<dbReference type="Proteomes" id="UP001259492">
    <property type="component" value="Unassembled WGS sequence"/>
</dbReference>
<feature type="repeat" description="TPR" evidence="1">
    <location>
        <begin position="78"/>
        <end position="111"/>
    </location>
</feature>
<feature type="signal peptide" evidence="3">
    <location>
        <begin position="1"/>
        <end position="23"/>
    </location>
</feature>
<feature type="chain" id="PRO_5045291989" evidence="3">
    <location>
        <begin position="24"/>
        <end position="642"/>
    </location>
</feature>
<dbReference type="InterPro" id="IPR019734">
    <property type="entry name" value="TPR_rpt"/>
</dbReference>
<feature type="transmembrane region" description="Helical" evidence="2">
    <location>
        <begin position="394"/>
        <end position="412"/>
    </location>
</feature>
<dbReference type="SUPFAM" id="SSF55874">
    <property type="entry name" value="ATPase domain of HSP90 chaperone/DNA topoisomerase II/histidine kinase"/>
    <property type="match status" value="1"/>
</dbReference>
<dbReference type="Pfam" id="PF13176">
    <property type="entry name" value="TPR_7"/>
    <property type="match status" value="1"/>
</dbReference>
<proteinExistence type="predicted"/>
<sequence length="642" mass="73351">MTQVLKRHIALILFQFFAMLSFAQNDDAFNSSVNTLLEASTNSYEEIDAVLGDFKRDSTKMLSLLDMAKTNKKLNLQSYAQNALGIIHRDISNYERAIDYHKNAEDLAKQNDNIELQVISLNMLGVVYRRMDVVKPALDYHSEALELANTVDNKSKRLKLSIAVSQNSMGNIYLALKQYDLAIEQFNKSLIIEIEEENKLGLAINYHNIGYAQESKGNLEDALINYQRSLEYNNQIDSDLGRIICHNSIGEIYIQQGQYKEAELLIEDALEKALLLGDQYYISSTYLNLGRLKLENNTLNKAKQYLDLGLKTATQYNLKSSIVEANKLLSDFNTRKGNDKLAFNHYKAAISTENTIANERNVQYANDIILQHETEAKNREIEVLADKLEQNKKVFWYALLTLVFFAAVIIAYNRTQQLKKEKQILTLEQDMLRSQMNPHFIFNSLNSIKLYIINNEKENAVYYLNKFSKLIRKILVASTEKVISLKDELDTMELYINIENIRFSNAIQFSIDIDENVDANGIKLPSLVLQPFLENALWHGLSTKKEDKQIHLKVMSENDYVTISITDNGVGRKEAQRIKKAKILKQKSIGIEITKARLANFSKDFFGDYNLDIVDLVDASGNALGTRVNLKIPLMQINLKTA</sequence>
<protein>
    <submittedName>
        <fullName evidence="5">Tetratricopeptide repeat protein</fullName>
    </submittedName>
</protein>
<evidence type="ECO:0000256" key="1">
    <source>
        <dbReference type="PROSITE-ProRule" id="PRU00339"/>
    </source>
</evidence>
<dbReference type="PROSITE" id="PS50005">
    <property type="entry name" value="TPR"/>
    <property type="match status" value="3"/>
</dbReference>
<feature type="repeat" description="TPR" evidence="1">
    <location>
        <begin position="203"/>
        <end position="236"/>
    </location>
</feature>
<evidence type="ECO:0000313" key="6">
    <source>
        <dbReference type="Proteomes" id="UP001259492"/>
    </source>
</evidence>
<dbReference type="PANTHER" id="PTHR34220:SF7">
    <property type="entry name" value="SENSOR HISTIDINE KINASE YPDA"/>
    <property type="match status" value="1"/>
</dbReference>
<name>A0ABU2YJW6_9FLAO</name>
<evidence type="ECO:0000256" key="2">
    <source>
        <dbReference type="SAM" id="Phobius"/>
    </source>
</evidence>
<feature type="repeat" description="TPR" evidence="1">
    <location>
        <begin position="163"/>
        <end position="196"/>
    </location>
</feature>
<dbReference type="SMART" id="SM00028">
    <property type="entry name" value="TPR"/>
    <property type="match status" value="6"/>
</dbReference>
<dbReference type="Gene3D" id="3.30.565.10">
    <property type="entry name" value="Histidine kinase-like ATPase, C-terminal domain"/>
    <property type="match status" value="1"/>
</dbReference>
<keyword evidence="2" id="KW-0472">Membrane</keyword>